<dbReference type="Pfam" id="PF04432">
    <property type="entry name" value="FrhB_FdhB_C"/>
    <property type="match status" value="1"/>
</dbReference>
<dbReference type="Gene3D" id="3.30.70.20">
    <property type="match status" value="1"/>
</dbReference>
<keyword evidence="4" id="KW-1185">Reference proteome</keyword>
<dbReference type="AlphaFoldDB" id="A0A3D8LGU6"/>
<organism evidence="3 4">
    <name type="scientific">Pontibacter diazotrophicus</name>
    <dbReference type="NCBI Taxonomy" id="1400979"/>
    <lineage>
        <taxon>Bacteria</taxon>
        <taxon>Pseudomonadati</taxon>
        <taxon>Bacteroidota</taxon>
        <taxon>Cytophagia</taxon>
        <taxon>Cytophagales</taxon>
        <taxon>Hymenobacteraceae</taxon>
        <taxon>Pontibacter</taxon>
    </lineage>
</organism>
<evidence type="ECO:0000313" key="3">
    <source>
        <dbReference type="EMBL" id="RDV16132.1"/>
    </source>
</evidence>
<evidence type="ECO:0000259" key="1">
    <source>
        <dbReference type="Pfam" id="PF04422"/>
    </source>
</evidence>
<evidence type="ECO:0000313" key="4">
    <source>
        <dbReference type="Proteomes" id="UP000256708"/>
    </source>
</evidence>
<dbReference type="GO" id="GO:0052592">
    <property type="term" value="F:oxidoreductase activity, acting on CH or CH2 groups, with an iron-sulfur protein as acceptor"/>
    <property type="evidence" value="ECO:0007669"/>
    <property type="project" value="TreeGrafter"/>
</dbReference>
<accession>A0A3D8LGU6</accession>
<comment type="caution">
    <text evidence="3">The sequence shown here is derived from an EMBL/GenBank/DDBJ whole genome shotgun (WGS) entry which is preliminary data.</text>
</comment>
<dbReference type="OrthoDB" id="9813230at2"/>
<sequence>MPIVSKETSRKIKSNFTMKGSIKDVIENDYCIGCGICAFHNKNAFSVQLDKYGMLKANMSENEISDEKLTEASELCPFSDYIQNEDSISEKIFKNVENKDPYLGKYIQNYVGYVKEGDYRKKGSSGGMGKWLLNQLLINDEIDYAIQVVNEKVKGKLYTYQVFTKNDDMLKGAKSAYYPISLEDTLNFIINNEGRYAVTTVPCFSKALRNFAEKNSILKERVKFTIGIICGHLKSTGYAESFAWQLGVEPQNLQGIEFRDKIPGKKANEKGVFAVDVHNKKTEVVSSKALVGGNWGHNMFKYKACDYCDDIVGETTDVSIGDAWLKEMMDDDQGNNVVVVRNSLIEKIIAKGISEGKLHLETVSPDVINMSQAGGIRHRREGLAYRLKQKSKKGLWAPEKRVDMNLKIPKSREKIYKVREEVRDASHEIFLEAKRKNDLNYFKENILKETKKFHPSSMSAKILQKIKVKIVKLIK</sequence>
<dbReference type="Proteomes" id="UP000256708">
    <property type="component" value="Unassembled WGS sequence"/>
</dbReference>
<name>A0A3D8LGU6_9BACT</name>
<dbReference type="Pfam" id="PF04422">
    <property type="entry name" value="FrhB_FdhB_N"/>
    <property type="match status" value="1"/>
</dbReference>
<dbReference type="EMBL" id="QRGR01000005">
    <property type="protein sequence ID" value="RDV16132.1"/>
    <property type="molecule type" value="Genomic_DNA"/>
</dbReference>
<evidence type="ECO:0000259" key="2">
    <source>
        <dbReference type="Pfam" id="PF04432"/>
    </source>
</evidence>
<dbReference type="InterPro" id="IPR007516">
    <property type="entry name" value="Co_F420_Hydgase/DH_bsu_N"/>
</dbReference>
<feature type="domain" description="Coenzyme F420 hydrogenase/dehydrogenase beta subunit N-terminal" evidence="1">
    <location>
        <begin position="110"/>
        <end position="186"/>
    </location>
</feature>
<proteinExistence type="predicted"/>
<dbReference type="InterPro" id="IPR007525">
    <property type="entry name" value="FrhB_FdhB_C"/>
</dbReference>
<reference evidence="4" key="1">
    <citation type="submission" date="2018-08" db="EMBL/GenBank/DDBJ databases">
        <authorList>
            <person name="Liu Z.-W."/>
            <person name="Du Z.-J."/>
        </authorList>
    </citation>
    <scope>NUCLEOTIDE SEQUENCE [LARGE SCALE GENOMIC DNA]</scope>
    <source>
        <strain evidence="4">H4X</strain>
    </source>
</reference>
<dbReference type="PANTHER" id="PTHR31332:SF0">
    <property type="entry name" value="7-HYDROXYMETHYL CHLOROPHYLL A REDUCTASE, CHLOROPLASTIC"/>
    <property type="match status" value="1"/>
</dbReference>
<dbReference type="PANTHER" id="PTHR31332">
    <property type="entry name" value="7-HYDROXYMETHYL CHLOROPHYLL A REDUCTASE, CHLOROPLASTIC"/>
    <property type="match status" value="1"/>
</dbReference>
<dbReference type="InterPro" id="IPR045220">
    <property type="entry name" value="FRHB/FDHB/HCAR-like"/>
</dbReference>
<gene>
    <name evidence="3" type="ORF">DXT99_05530</name>
</gene>
<protein>
    <submittedName>
        <fullName evidence="3">Coenzyme F420 hydrogenase</fullName>
    </submittedName>
</protein>
<feature type="domain" description="Coenzyme F420 hydrogenase/dehydrogenase beta subunit C-terminal" evidence="2">
    <location>
        <begin position="195"/>
        <end position="364"/>
    </location>
</feature>